<dbReference type="SFLD" id="SFLDS00005">
    <property type="entry name" value="Isoprenoid_Synthase_Type_I"/>
    <property type="match status" value="1"/>
</dbReference>
<keyword evidence="2" id="KW-0479">Metal-binding</keyword>
<keyword evidence="8" id="KW-1185">Reference proteome</keyword>
<evidence type="ECO:0000313" key="7">
    <source>
        <dbReference type="EMBL" id="CAI0374731.1"/>
    </source>
</evidence>
<dbReference type="InterPro" id="IPR008930">
    <property type="entry name" value="Terpenoid_cyclase/PrenylTrfase"/>
</dbReference>
<dbReference type="Pfam" id="PF01397">
    <property type="entry name" value="Terpene_synth"/>
    <property type="match status" value="2"/>
</dbReference>
<reference evidence="7" key="1">
    <citation type="submission" date="2022-08" db="EMBL/GenBank/DDBJ databases">
        <authorList>
            <person name="Gutierrez-Valencia J."/>
        </authorList>
    </citation>
    <scope>NUCLEOTIDE SEQUENCE</scope>
</reference>
<evidence type="ECO:0000259" key="6">
    <source>
        <dbReference type="Pfam" id="PF03936"/>
    </source>
</evidence>
<keyword evidence="4" id="KW-0456">Lyase</keyword>
<accession>A0AAV0GP52</accession>
<dbReference type="InterPro" id="IPR005630">
    <property type="entry name" value="Terpene_synthase_metal-bd"/>
</dbReference>
<feature type="domain" description="Terpene synthase metal-binding" evidence="6">
    <location>
        <begin position="212"/>
        <end position="401"/>
    </location>
</feature>
<keyword evidence="3" id="KW-0460">Magnesium</keyword>
<dbReference type="InterPro" id="IPR050148">
    <property type="entry name" value="Terpene_synthase-like"/>
</dbReference>
<dbReference type="PANTHER" id="PTHR31225:SF113">
    <property type="entry name" value="TERPENE SYNTHASE 3-RELATED"/>
    <property type="match status" value="1"/>
</dbReference>
<feature type="domain" description="Terpene synthase metal-binding" evidence="6">
    <location>
        <begin position="586"/>
        <end position="656"/>
    </location>
</feature>
<comment type="cofactor">
    <cofactor evidence="1">
        <name>Mg(2+)</name>
        <dbReference type="ChEBI" id="CHEBI:18420"/>
    </cofactor>
</comment>
<evidence type="ECO:0000259" key="5">
    <source>
        <dbReference type="Pfam" id="PF01397"/>
    </source>
</evidence>
<dbReference type="SUPFAM" id="SSF48576">
    <property type="entry name" value="Terpenoid synthases"/>
    <property type="match status" value="2"/>
</dbReference>
<dbReference type="InterPro" id="IPR036965">
    <property type="entry name" value="Terpene_synth_N_sf"/>
</dbReference>
<feature type="domain" description="Terpene synthase N-terminal" evidence="5">
    <location>
        <begin position="463"/>
        <end position="527"/>
    </location>
</feature>
<dbReference type="Pfam" id="PF03936">
    <property type="entry name" value="Terpene_synth_C"/>
    <property type="match status" value="2"/>
</dbReference>
<sequence>MLLSAPSTTTTSEKLKLIDVVERLGIGYHFEEEIEEQLREIHHGNQHDPNNNNNDDHDDDLFTVALQFRLLRQHGYNVPNDIFEKFQNGEEEGGSFKEELGSDVEGMMGLYEAGYLRMHGETILDQAIEFATTRLTKYYEQLQKQLARRVAHVLKRPLRKGVERHEQLFFISVYEKTEGHDVTLLKLAKLSWNSLQHSYQQELRSITQWWIDLDFATKLSFARDRLIEVYFWAVGAMWEPKFSMARYILTKLTMLVSINDDIYDVHGTIDELQLFTATVQRWDTGMKDLPEYLKLFYGAIIDVLDEVDAITTREGRPYCLEYGKQEKNQMRAYLTEARWFAKGEVPTIEEYRRVGVYSCTYPLLAFSALAGMGDKAPKEAFDWLLADPKILIAVGDHCRLAVNEWNVGIEALKENVKAMLLSAAPTTTSEKLKLIDVVERLGIGYHFEEEIEEQLRQIYHHNEEEEGTFKEELGSDVEGMMGLYEAAHLHMHGETILDQAIEFATTRLTKYYEQLQKQLARRVAHVLKRPLRKGVERHEQLFFISVYEQMEGDHDAILLKLAKLSWNSLQHSYQQELRSITQWWIDLDFATKLSFARDRLIEVYFWAVGAMWEPKFSMARYILTKLTMLVSINDDMYDVYGTIDELELFTATVQRYCS</sequence>
<dbReference type="GO" id="GO:0010333">
    <property type="term" value="F:terpene synthase activity"/>
    <property type="evidence" value="ECO:0007669"/>
    <property type="project" value="InterPro"/>
</dbReference>
<dbReference type="SFLD" id="SFLDG01014">
    <property type="entry name" value="Terpene_Cyclase_Like_1_N-term"/>
    <property type="match status" value="1"/>
</dbReference>
<dbReference type="Proteomes" id="UP001154282">
    <property type="component" value="Unassembled WGS sequence"/>
</dbReference>
<comment type="caution">
    <text evidence="7">The sequence shown here is derived from an EMBL/GenBank/DDBJ whole genome shotgun (WGS) entry which is preliminary data.</text>
</comment>
<dbReference type="GO" id="GO:0000287">
    <property type="term" value="F:magnesium ion binding"/>
    <property type="evidence" value="ECO:0007669"/>
    <property type="project" value="InterPro"/>
</dbReference>
<evidence type="ECO:0000313" key="8">
    <source>
        <dbReference type="Proteomes" id="UP001154282"/>
    </source>
</evidence>
<evidence type="ECO:0000256" key="4">
    <source>
        <dbReference type="ARBA" id="ARBA00023239"/>
    </source>
</evidence>
<dbReference type="EMBL" id="CAMGYJ010000002">
    <property type="protein sequence ID" value="CAI0374731.1"/>
    <property type="molecule type" value="Genomic_DNA"/>
</dbReference>
<dbReference type="PANTHER" id="PTHR31225">
    <property type="entry name" value="OS04G0344100 PROTEIN-RELATED"/>
    <property type="match status" value="1"/>
</dbReference>
<name>A0AAV0GP52_9ROSI</name>
<dbReference type="FunFam" id="1.50.10.130:FF:000001">
    <property type="entry name" value="Isoprene synthase, chloroplastic"/>
    <property type="match status" value="1"/>
</dbReference>
<dbReference type="InterPro" id="IPR008949">
    <property type="entry name" value="Isoprenoid_synthase_dom_sf"/>
</dbReference>
<evidence type="ECO:0000256" key="1">
    <source>
        <dbReference type="ARBA" id="ARBA00001946"/>
    </source>
</evidence>
<protein>
    <submittedName>
        <fullName evidence="7">Uncharacterized protein</fullName>
    </submittedName>
</protein>
<dbReference type="SUPFAM" id="SSF48239">
    <property type="entry name" value="Terpenoid cyclases/Protein prenyltransferases"/>
    <property type="match status" value="2"/>
</dbReference>
<dbReference type="InterPro" id="IPR001906">
    <property type="entry name" value="Terpene_synth_N"/>
</dbReference>
<evidence type="ECO:0000256" key="3">
    <source>
        <dbReference type="ARBA" id="ARBA00022842"/>
    </source>
</evidence>
<organism evidence="7 8">
    <name type="scientific">Linum tenue</name>
    <dbReference type="NCBI Taxonomy" id="586396"/>
    <lineage>
        <taxon>Eukaryota</taxon>
        <taxon>Viridiplantae</taxon>
        <taxon>Streptophyta</taxon>
        <taxon>Embryophyta</taxon>
        <taxon>Tracheophyta</taxon>
        <taxon>Spermatophyta</taxon>
        <taxon>Magnoliopsida</taxon>
        <taxon>eudicotyledons</taxon>
        <taxon>Gunneridae</taxon>
        <taxon>Pentapetalae</taxon>
        <taxon>rosids</taxon>
        <taxon>fabids</taxon>
        <taxon>Malpighiales</taxon>
        <taxon>Linaceae</taxon>
        <taxon>Linum</taxon>
    </lineage>
</organism>
<dbReference type="GO" id="GO:0120252">
    <property type="term" value="P:hydrocarbon metabolic process"/>
    <property type="evidence" value="ECO:0007669"/>
    <property type="project" value="UniProtKB-ARBA"/>
</dbReference>
<dbReference type="Gene3D" id="1.50.10.130">
    <property type="entry name" value="Terpene synthase, N-terminal domain"/>
    <property type="match status" value="3"/>
</dbReference>
<feature type="domain" description="Terpene synthase N-terminal" evidence="5">
    <location>
        <begin position="7"/>
        <end position="154"/>
    </location>
</feature>
<gene>
    <name evidence="7" type="ORF">LITE_LOCUS330</name>
</gene>
<evidence type="ECO:0000256" key="2">
    <source>
        <dbReference type="ARBA" id="ARBA00022723"/>
    </source>
</evidence>
<dbReference type="InterPro" id="IPR034741">
    <property type="entry name" value="Terpene_cyclase-like_1_C"/>
</dbReference>
<dbReference type="SFLD" id="SFLDG01019">
    <property type="entry name" value="Terpene_Cyclase_Like_1_C_Termi"/>
    <property type="match status" value="1"/>
</dbReference>
<dbReference type="Gene3D" id="1.10.600.10">
    <property type="entry name" value="Farnesyl Diphosphate Synthase"/>
    <property type="match status" value="2"/>
</dbReference>
<proteinExistence type="predicted"/>
<dbReference type="GO" id="GO:0016114">
    <property type="term" value="P:terpenoid biosynthetic process"/>
    <property type="evidence" value="ECO:0007669"/>
    <property type="project" value="InterPro"/>
</dbReference>
<dbReference type="AlphaFoldDB" id="A0AAV0GP52"/>